<feature type="domain" description="Ionotropic glutamate receptor C-terminal" evidence="11">
    <location>
        <begin position="355"/>
        <end position="453"/>
    </location>
</feature>
<dbReference type="GO" id="GO:0005886">
    <property type="term" value="C:plasma membrane"/>
    <property type="evidence" value="ECO:0007669"/>
    <property type="project" value="UniProtKB-SubCell"/>
</dbReference>
<dbReference type="GO" id="GO:0050906">
    <property type="term" value="P:detection of stimulus involved in sensory perception"/>
    <property type="evidence" value="ECO:0007669"/>
    <property type="project" value="UniProtKB-ARBA"/>
</dbReference>
<dbReference type="Pfam" id="PF00060">
    <property type="entry name" value="Lig_chan"/>
    <property type="match status" value="1"/>
</dbReference>
<feature type="chain" id="PRO_5041964140" description="Ionotropic glutamate receptor C-terminal domain-containing protein" evidence="10">
    <location>
        <begin position="26"/>
        <end position="470"/>
    </location>
</feature>
<comment type="similarity">
    <text evidence="2">Belongs to the glutamate-gated ion channel (TC 1.A.10.1) family.</text>
</comment>
<keyword evidence="3" id="KW-1003">Cell membrane</keyword>
<dbReference type="PANTHER" id="PTHR42643">
    <property type="entry name" value="IONOTROPIC RECEPTOR 20A-RELATED"/>
    <property type="match status" value="1"/>
</dbReference>
<gene>
    <name evidence="12" type="ORF">L9F63_009791</name>
</gene>
<feature type="transmembrane region" description="Helical" evidence="9">
    <location>
        <begin position="415"/>
        <end position="435"/>
    </location>
</feature>
<evidence type="ECO:0000256" key="6">
    <source>
        <dbReference type="ARBA" id="ARBA00023136"/>
    </source>
</evidence>
<proteinExistence type="inferred from homology"/>
<dbReference type="Proteomes" id="UP001233999">
    <property type="component" value="Unassembled WGS sequence"/>
</dbReference>
<organism evidence="12 13">
    <name type="scientific">Diploptera punctata</name>
    <name type="common">Pacific beetle cockroach</name>
    <dbReference type="NCBI Taxonomy" id="6984"/>
    <lineage>
        <taxon>Eukaryota</taxon>
        <taxon>Metazoa</taxon>
        <taxon>Ecdysozoa</taxon>
        <taxon>Arthropoda</taxon>
        <taxon>Hexapoda</taxon>
        <taxon>Insecta</taxon>
        <taxon>Pterygota</taxon>
        <taxon>Neoptera</taxon>
        <taxon>Polyneoptera</taxon>
        <taxon>Dictyoptera</taxon>
        <taxon>Blattodea</taxon>
        <taxon>Blaberoidea</taxon>
        <taxon>Blaberidae</taxon>
        <taxon>Diplopterinae</taxon>
        <taxon>Diploptera</taxon>
    </lineage>
</organism>
<dbReference type="GO" id="GO:0015276">
    <property type="term" value="F:ligand-gated monoatomic ion channel activity"/>
    <property type="evidence" value="ECO:0007669"/>
    <property type="project" value="InterPro"/>
</dbReference>
<sequence length="470" mass="54605">MLVNTLQPVLTTVLLFAAVCNTSLQLQHTDNFMTHLMNVILNISGNYLPKHLPLAVLSMEIINPRELPQDFKVTQSGNSLITLLFESRDGTMITFDDREKTNDEDIAMNKLGSVILFLNCEQAQTQIDGMELMLDMLEEHSWNPRAKYFIISTFHPDNTETRNDIVNTLLYLASIRNINNVIVLMSRPGDANNPALDIMTWFPCSSEIRCKSEINEPVVLDTFITSSKNPRFVNNANLFPSKTRSNFNKCDFKFQGRNWWPLAIRSNNKDPVEYEDGLEIRILQTVADASNFQVIYEENNDEIEAYFGANWIDPFGVKKFDLTWPHYKGSITWFVPRERKIPRWQSLVRIFDPIIWMFLFLSYIATVFTFWIIGTFSKSNRDENKRESYSNITFTLMNTFSLLLCQSVCDKSKTGILHMFFILWILFCLIINNAYQSSLIGILANPGHFPPIKKRTRVIRIRYQVWYSKQ</sequence>
<reference evidence="12" key="1">
    <citation type="journal article" date="2023" name="IScience">
        <title>Live-bearing cockroach genome reveals convergent evolutionary mechanisms linked to viviparity in insects and beyond.</title>
        <authorList>
            <person name="Fouks B."/>
            <person name="Harrison M.C."/>
            <person name="Mikhailova A.A."/>
            <person name="Marchal E."/>
            <person name="English S."/>
            <person name="Carruthers M."/>
            <person name="Jennings E.C."/>
            <person name="Chiamaka E.L."/>
            <person name="Frigard R.A."/>
            <person name="Pippel M."/>
            <person name="Attardo G.M."/>
            <person name="Benoit J.B."/>
            <person name="Bornberg-Bauer E."/>
            <person name="Tobe S.S."/>
        </authorList>
    </citation>
    <scope>NUCLEOTIDE SEQUENCE</scope>
    <source>
        <strain evidence="12">Stay&amp;Tobe</strain>
    </source>
</reference>
<accession>A0AAD8ALN9</accession>
<evidence type="ECO:0000256" key="3">
    <source>
        <dbReference type="ARBA" id="ARBA00022475"/>
    </source>
</evidence>
<evidence type="ECO:0000313" key="12">
    <source>
        <dbReference type="EMBL" id="KAJ9599963.1"/>
    </source>
</evidence>
<dbReference type="EMBL" id="JASPKZ010000463">
    <property type="protein sequence ID" value="KAJ9599963.1"/>
    <property type="molecule type" value="Genomic_DNA"/>
</dbReference>
<evidence type="ECO:0000256" key="2">
    <source>
        <dbReference type="ARBA" id="ARBA00008685"/>
    </source>
</evidence>
<evidence type="ECO:0000259" key="11">
    <source>
        <dbReference type="Pfam" id="PF00060"/>
    </source>
</evidence>
<keyword evidence="13" id="KW-1185">Reference proteome</keyword>
<evidence type="ECO:0000256" key="7">
    <source>
        <dbReference type="ARBA" id="ARBA00023170"/>
    </source>
</evidence>
<feature type="transmembrane region" description="Helical" evidence="9">
    <location>
        <begin position="354"/>
        <end position="376"/>
    </location>
</feature>
<evidence type="ECO:0000313" key="13">
    <source>
        <dbReference type="Proteomes" id="UP001233999"/>
    </source>
</evidence>
<dbReference type="Gene3D" id="1.10.287.70">
    <property type="match status" value="1"/>
</dbReference>
<evidence type="ECO:0000256" key="1">
    <source>
        <dbReference type="ARBA" id="ARBA00004651"/>
    </source>
</evidence>
<keyword evidence="4 9" id="KW-0812">Transmembrane</keyword>
<dbReference type="InterPro" id="IPR001320">
    <property type="entry name" value="Iontro_rcpt_C"/>
</dbReference>
<keyword evidence="10" id="KW-0732">Signal</keyword>
<evidence type="ECO:0000256" key="10">
    <source>
        <dbReference type="SAM" id="SignalP"/>
    </source>
</evidence>
<dbReference type="InterPro" id="IPR052192">
    <property type="entry name" value="Insect_Ionotropic_Sensory_Rcpt"/>
</dbReference>
<evidence type="ECO:0000256" key="5">
    <source>
        <dbReference type="ARBA" id="ARBA00022989"/>
    </source>
</evidence>
<name>A0AAD8ALN9_DIPPU</name>
<protein>
    <recommendedName>
        <fullName evidence="11">Ionotropic glutamate receptor C-terminal domain-containing protein</fullName>
    </recommendedName>
</protein>
<keyword evidence="5 9" id="KW-1133">Transmembrane helix</keyword>
<keyword evidence="8" id="KW-0325">Glycoprotein</keyword>
<evidence type="ECO:0000256" key="9">
    <source>
        <dbReference type="SAM" id="Phobius"/>
    </source>
</evidence>
<comment type="caution">
    <text evidence="12">The sequence shown here is derived from an EMBL/GenBank/DDBJ whole genome shotgun (WGS) entry which is preliminary data.</text>
</comment>
<feature type="signal peptide" evidence="10">
    <location>
        <begin position="1"/>
        <end position="25"/>
    </location>
</feature>
<reference evidence="12" key="2">
    <citation type="submission" date="2023-05" db="EMBL/GenBank/DDBJ databases">
        <authorList>
            <person name="Fouks B."/>
        </authorList>
    </citation>
    <scope>NUCLEOTIDE SEQUENCE</scope>
    <source>
        <strain evidence="12">Stay&amp;Tobe</strain>
        <tissue evidence="12">Testes</tissue>
    </source>
</reference>
<evidence type="ECO:0000256" key="8">
    <source>
        <dbReference type="ARBA" id="ARBA00023180"/>
    </source>
</evidence>
<dbReference type="PANTHER" id="PTHR42643:SF30">
    <property type="entry name" value="IONOTROPIC RECEPTOR 40A-RELATED"/>
    <property type="match status" value="1"/>
</dbReference>
<keyword evidence="7" id="KW-0675">Receptor</keyword>
<keyword evidence="6 9" id="KW-0472">Membrane</keyword>
<comment type="subcellular location">
    <subcellularLocation>
        <location evidence="1">Cell membrane</location>
        <topology evidence="1">Multi-pass membrane protein</topology>
    </subcellularLocation>
</comment>
<evidence type="ECO:0000256" key="4">
    <source>
        <dbReference type="ARBA" id="ARBA00022692"/>
    </source>
</evidence>
<dbReference type="AlphaFoldDB" id="A0AAD8ALN9"/>